<dbReference type="EMBL" id="BMFW01000007">
    <property type="protein sequence ID" value="GGH95488.1"/>
    <property type="molecule type" value="Genomic_DNA"/>
</dbReference>
<sequence>MPEILLLLPSVLQPLAGGQSVLATPADGPVTVASLLDAVAVDYAVLGRRLRDETGALRRFVNIYIDGDEVRRLHGLDTEVVPGQEVLVIQSVAGG</sequence>
<organism evidence="1 2">
    <name type="scientific">Arthrobacter liuii</name>
    <dbReference type="NCBI Taxonomy" id="1476996"/>
    <lineage>
        <taxon>Bacteria</taxon>
        <taxon>Bacillati</taxon>
        <taxon>Actinomycetota</taxon>
        <taxon>Actinomycetes</taxon>
        <taxon>Micrococcales</taxon>
        <taxon>Micrococcaceae</taxon>
        <taxon>Arthrobacter</taxon>
    </lineage>
</organism>
<name>A0ABQ2AUC5_9MICC</name>
<dbReference type="InterPro" id="IPR012675">
    <property type="entry name" value="Beta-grasp_dom_sf"/>
</dbReference>
<dbReference type="PANTHER" id="PTHR38031">
    <property type="entry name" value="SULFUR CARRIER PROTEIN SLR0821-RELATED"/>
    <property type="match status" value="1"/>
</dbReference>
<dbReference type="Gene3D" id="3.10.20.30">
    <property type="match status" value="1"/>
</dbReference>
<dbReference type="InterPro" id="IPR016155">
    <property type="entry name" value="Mopterin_synth/thiamin_S_b"/>
</dbReference>
<proteinExistence type="predicted"/>
<protein>
    <submittedName>
        <fullName evidence="1">Sulfur carrier protein CysO</fullName>
    </submittedName>
</protein>
<dbReference type="Pfam" id="PF02597">
    <property type="entry name" value="ThiS"/>
    <property type="match status" value="1"/>
</dbReference>
<reference evidence="2" key="1">
    <citation type="journal article" date="2019" name="Int. J. Syst. Evol. Microbiol.">
        <title>The Global Catalogue of Microorganisms (GCM) 10K type strain sequencing project: providing services to taxonomists for standard genome sequencing and annotation.</title>
        <authorList>
            <consortium name="The Broad Institute Genomics Platform"/>
            <consortium name="The Broad Institute Genome Sequencing Center for Infectious Disease"/>
            <person name="Wu L."/>
            <person name="Ma J."/>
        </authorList>
    </citation>
    <scope>NUCLEOTIDE SEQUENCE [LARGE SCALE GENOMIC DNA]</scope>
    <source>
        <strain evidence="2">CGMCC 1.12778</strain>
    </source>
</reference>
<dbReference type="InterPro" id="IPR003749">
    <property type="entry name" value="ThiS/MoaD-like"/>
</dbReference>
<dbReference type="SUPFAM" id="SSF54285">
    <property type="entry name" value="MoaD/ThiS"/>
    <property type="match status" value="1"/>
</dbReference>
<dbReference type="PANTHER" id="PTHR38031:SF1">
    <property type="entry name" value="SULFUR CARRIER PROTEIN CYSO"/>
    <property type="match status" value="1"/>
</dbReference>
<gene>
    <name evidence="1" type="primary">cysO</name>
    <name evidence="1" type="ORF">GCM10007170_21140</name>
</gene>
<keyword evidence="2" id="KW-1185">Reference proteome</keyword>
<evidence type="ECO:0000313" key="2">
    <source>
        <dbReference type="Proteomes" id="UP000643279"/>
    </source>
</evidence>
<dbReference type="Proteomes" id="UP000643279">
    <property type="component" value="Unassembled WGS sequence"/>
</dbReference>
<dbReference type="InterPro" id="IPR052045">
    <property type="entry name" value="Sulfur_Carrier/Prot_Modifier"/>
</dbReference>
<accession>A0ABQ2AUC5</accession>
<comment type="caution">
    <text evidence="1">The sequence shown here is derived from an EMBL/GenBank/DDBJ whole genome shotgun (WGS) entry which is preliminary data.</text>
</comment>
<evidence type="ECO:0000313" key="1">
    <source>
        <dbReference type="EMBL" id="GGH95488.1"/>
    </source>
</evidence>